<gene>
    <name evidence="2" type="ORF">O6P37_22215</name>
</gene>
<dbReference type="InterPro" id="IPR011009">
    <property type="entry name" value="Kinase-like_dom_sf"/>
</dbReference>
<dbReference type="GO" id="GO:0016301">
    <property type="term" value="F:kinase activity"/>
    <property type="evidence" value="ECO:0007669"/>
    <property type="project" value="UniProtKB-KW"/>
</dbReference>
<feature type="region of interest" description="Disordered" evidence="1">
    <location>
        <begin position="283"/>
        <end position="303"/>
    </location>
</feature>
<dbReference type="Proteomes" id="UP001142153">
    <property type="component" value="Unassembled WGS sequence"/>
</dbReference>
<feature type="region of interest" description="Disordered" evidence="1">
    <location>
        <begin position="1"/>
        <end position="30"/>
    </location>
</feature>
<reference evidence="2" key="1">
    <citation type="submission" date="2022-12" db="EMBL/GenBank/DDBJ databases">
        <authorList>
            <person name="Deng Y."/>
            <person name="Zhang Y.-Q."/>
        </authorList>
    </citation>
    <scope>NUCLEOTIDE SEQUENCE</scope>
    <source>
        <strain evidence="2">CPCC 205372</strain>
    </source>
</reference>
<keyword evidence="3" id="KW-1185">Reference proteome</keyword>
<sequence>MSGTDETPEDQPVDAGEATGPIPGLGPVEPVVDNGGPFAAGALIADGRFRLVAAHGAPGHLQFWQAFDFAAGRMVALTLVDPQESLTVDRVNEVLSLTVRQRGLDMPGIAAVREVFHTGRFGVVVSEWVPGGTLRQIADTNPSPLGVAGAMQSLAVAAEAAHRAGLALSIDHPARVRISTDGNAVLAFPGTAPEATPRQDLRGIGAAFYALLVDRWPAQDPMPVGWTAVDVDAAGRPQEPAAIDRDIPFLISAAAAGLVRDGGITSAATLMTLLRQARADVAGGQDDAGGAPPPAAVPGGYAGFGNVGPEQQAEAAKRQLVRVTLLAAAAIMIVAVVAVVSSLTDVLDTDSGPALDAERLGLNATTEAAAPPASPTMRAAAADAPIDIAEAAVFAPGGSPDNPGDAGKAVDRDPATAWTTDTYRDAVPFPTFKEGLGLAIKLRQPAILSAVTVDLASSGTVIQIRSATTGAPGALADTTELTPPVPVQPGHNRIPVPAAAATSNVVVWISTLGTMDGKSRTEISEVRLIAAAPPA</sequence>
<evidence type="ECO:0000313" key="3">
    <source>
        <dbReference type="Proteomes" id="UP001142153"/>
    </source>
</evidence>
<keyword evidence="2" id="KW-0808">Transferase</keyword>
<name>A0ABT4PYE5_9MYCO</name>
<evidence type="ECO:0000313" key="2">
    <source>
        <dbReference type="EMBL" id="MCZ8381588.1"/>
    </source>
</evidence>
<comment type="caution">
    <text evidence="2">The sequence shown here is derived from an EMBL/GenBank/DDBJ whole genome shotgun (WGS) entry which is preliminary data.</text>
</comment>
<dbReference type="CDD" id="cd13973">
    <property type="entry name" value="PK_MviN-like"/>
    <property type="match status" value="1"/>
</dbReference>
<dbReference type="RefSeq" id="WP_269896119.1">
    <property type="nucleotide sequence ID" value="NZ_JAPZPY010000012.1"/>
</dbReference>
<dbReference type="Gene3D" id="3.30.200.20">
    <property type="entry name" value="Phosphorylase Kinase, domain 1"/>
    <property type="match status" value="1"/>
</dbReference>
<dbReference type="SUPFAM" id="SSF56112">
    <property type="entry name" value="Protein kinase-like (PK-like)"/>
    <property type="match status" value="1"/>
</dbReference>
<proteinExistence type="predicted"/>
<organism evidence="2 3">
    <name type="scientific">Mycobacterium hippophais</name>
    <dbReference type="NCBI Taxonomy" id="3016340"/>
    <lineage>
        <taxon>Bacteria</taxon>
        <taxon>Bacillati</taxon>
        <taxon>Actinomycetota</taxon>
        <taxon>Actinomycetes</taxon>
        <taxon>Mycobacteriales</taxon>
        <taxon>Mycobacteriaceae</taxon>
        <taxon>Mycobacterium</taxon>
    </lineage>
</organism>
<evidence type="ECO:0000256" key="1">
    <source>
        <dbReference type="SAM" id="MobiDB-lite"/>
    </source>
</evidence>
<dbReference type="EMBL" id="JAPZPY010000012">
    <property type="protein sequence ID" value="MCZ8381588.1"/>
    <property type="molecule type" value="Genomic_DNA"/>
</dbReference>
<feature type="compositionally biased region" description="Acidic residues" evidence="1">
    <location>
        <begin position="1"/>
        <end position="12"/>
    </location>
</feature>
<protein>
    <submittedName>
        <fullName evidence="2">Protein kinase family protein</fullName>
    </submittedName>
</protein>
<keyword evidence="2" id="KW-0418">Kinase</keyword>
<accession>A0ABT4PYE5</accession>
<dbReference type="Gene3D" id="1.10.510.10">
    <property type="entry name" value="Transferase(Phosphotransferase) domain 1"/>
    <property type="match status" value="1"/>
</dbReference>